<evidence type="ECO:0000256" key="3">
    <source>
        <dbReference type="ARBA" id="ARBA00023163"/>
    </source>
</evidence>
<reference evidence="6 7" key="1">
    <citation type="journal article" date="2016" name="Nat. Commun.">
        <title>Ectomycorrhizal ecology is imprinted in the genome of the dominant symbiotic fungus Cenococcum geophilum.</title>
        <authorList>
            <consortium name="DOE Joint Genome Institute"/>
            <person name="Peter M."/>
            <person name="Kohler A."/>
            <person name="Ohm R.A."/>
            <person name="Kuo A."/>
            <person name="Krutzmann J."/>
            <person name="Morin E."/>
            <person name="Arend M."/>
            <person name="Barry K.W."/>
            <person name="Binder M."/>
            <person name="Choi C."/>
            <person name="Clum A."/>
            <person name="Copeland A."/>
            <person name="Grisel N."/>
            <person name="Haridas S."/>
            <person name="Kipfer T."/>
            <person name="LaButti K."/>
            <person name="Lindquist E."/>
            <person name="Lipzen A."/>
            <person name="Maire R."/>
            <person name="Meier B."/>
            <person name="Mihaltcheva S."/>
            <person name="Molinier V."/>
            <person name="Murat C."/>
            <person name="Poggeler S."/>
            <person name="Quandt C.A."/>
            <person name="Sperisen C."/>
            <person name="Tritt A."/>
            <person name="Tisserant E."/>
            <person name="Crous P.W."/>
            <person name="Henrissat B."/>
            <person name="Nehls U."/>
            <person name="Egli S."/>
            <person name="Spatafora J.W."/>
            <person name="Grigoriev I.V."/>
            <person name="Martin F.M."/>
        </authorList>
    </citation>
    <scope>NUCLEOTIDE SEQUENCE [LARGE SCALE GENOMIC DNA]</scope>
    <source>
        <strain evidence="6 7">CBS 207.34</strain>
    </source>
</reference>
<dbReference type="EMBL" id="KV749127">
    <property type="protein sequence ID" value="OCL11011.1"/>
    <property type="molecule type" value="Genomic_DNA"/>
</dbReference>
<accession>A0A8E2F5N8</accession>
<dbReference type="Pfam" id="PF07524">
    <property type="entry name" value="Bromo_TP"/>
    <property type="match status" value="1"/>
</dbReference>
<evidence type="ECO:0000256" key="1">
    <source>
        <dbReference type="ARBA" id="ARBA00004123"/>
    </source>
</evidence>
<protein>
    <recommendedName>
        <fullName evidence="5">Bromodomain associated domain-containing protein</fullName>
    </recommendedName>
</protein>
<dbReference type="InterPro" id="IPR009072">
    <property type="entry name" value="Histone-fold"/>
</dbReference>
<dbReference type="PANTHER" id="PTHR46338:SF1">
    <property type="entry name" value="TRANSCRIPTION INITIATION FACTOR TFIID SUBUNIT 8"/>
    <property type="match status" value="1"/>
</dbReference>
<dbReference type="GO" id="GO:0046982">
    <property type="term" value="F:protein heterodimerization activity"/>
    <property type="evidence" value="ECO:0007669"/>
    <property type="project" value="InterPro"/>
</dbReference>
<proteinExistence type="predicted"/>
<feature type="domain" description="Bromodomain associated" evidence="5">
    <location>
        <begin position="4"/>
        <end position="81"/>
    </location>
</feature>
<evidence type="ECO:0000256" key="4">
    <source>
        <dbReference type="ARBA" id="ARBA00023242"/>
    </source>
</evidence>
<keyword evidence="4" id="KW-0539">Nucleus</keyword>
<dbReference type="Proteomes" id="UP000250140">
    <property type="component" value="Unassembled WGS sequence"/>
</dbReference>
<keyword evidence="7" id="KW-1185">Reference proteome</keyword>
<dbReference type="Gene3D" id="1.10.20.10">
    <property type="entry name" value="Histone, subunit A"/>
    <property type="match status" value="1"/>
</dbReference>
<sequence>MSANTLHNSLLRPAILHILRAAGFHSARPSVIDTLADIAARYLLLLASRTATNAYSNHNTLEPDITDVRMALQDCGLLTPSLTAAEEAWKEALRKPLEEYPERNGLRAKERMRRDEEDTRDVREFVDWVRGAQNAEIRRIAGLEAQRSTETTDMEGRGDLEDYLTALMKKHSKTGVESRYQGTVLGQPAEIRPVRIEGGPVETIQEWVLRTQQRSAKLDALKETNGQAMETIETNESFMGD</sequence>
<keyword evidence="3" id="KW-0804">Transcription</keyword>
<evidence type="ECO:0000313" key="7">
    <source>
        <dbReference type="Proteomes" id="UP000250140"/>
    </source>
</evidence>
<dbReference type="PANTHER" id="PTHR46338">
    <property type="entry name" value="TRANSCRIPTION INITIATION FACTOR TFIID SUBUNIT 8"/>
    <property type="match status" value="1"/>
</dbReference>
<gene>
    <name evidence="6" type="ORF">AOQ84DRAFT_396507</name>
</gene>
<dbReference type="OrthoDB" id="5402929at2759"/>
<comment type="subcellular location">
    <subcellularLocation>
        <location evidence="1">Nucleus</location>
    </subcellularLocation>
</comment>
<dbReference type="AlphaFoldDB" id="A0A8E2F5N8"/>
<dbReference type="SMART" id="SM00576">
    <property type="entry name" value="BTP"/>
    <property type="match status" value="1"/>
</dbReference>
<evidence type="ECO:0000313" key="6">
    <source>
        <dbReference type="EMBL" id="OCL11011.1"/>
    </source>
</evidence>
<keyword evidence="2" id="KW-0805">Transcription regulation</keyword>
<evidence type="ECO:0000256" key="2">
    <source>
        <dbReference type="ARBA" id="ARBA00023015"/>
    </source>
</evidence>
<organism evidence="6 7">
    <name type="scientific">Glonium stellatum</name>
    <dbReference type="NCBI Taxonomy" id="574774"/>
    <lineage>
        <taxon>Eukaryota</taxon>
        <taxon>Fungi</taxon>
        <taxon>Dikarya</taxon>
        <taxon>Ascomycota</taxon>
        <taxon>Pezizomycotina</taxon>
        <taxon>Dothideomycetes</taxon>
        <taxon>Pleosporomycetidae</taxon>
        <taxon>Gloniales</taxon>
        <taxon>Gloniaceae</taxon>
        <taxon>Glonium</taxon>
    </lineage>
</organism>
<dbReference type="GO" id="GO:0005669">
    <property type="term" value="C:transcription factor TFIID complex"/>
    <property type="evidence" value="ECO:0007669"/>
    <property type="project" value="InterPro"/>
</dbReference>
<dbReference type="InterPro" id="IPR037818">
    <property type="entry name" value="TAF8"/>
</dbReference>
<dbReference type="InterPro" id="IPR006565">
    <property type="entry name" value="BTP"/>
</dbReference>
<dbReference type="CDD" id="cd00076">
    <property type="entry name" value="HFD_SF"/>
    <property type="match status" value="1"/>
</dbReference>
<evidence type="ECO:0000259" key="5">
    <source>
        <dbReference type="SMART" id="SM00576"/>
    </source>
</evidence>
<name>A0A8E2F5N8_9PEZI</name>